<dbReference type="InterPro" id="IPR007197">
    <property type="entry name" value="rSAM"/>
</dbReference>
<keyword evidence="4" id="KW-0408">Iron</keyword>
<evidence type="ECO:0000259" key="6">
    <source>
        <dbReference type="PROSITE" id="PS51918"/>
    </source>
</evidence>
<dbReference type="SUPFAM" id="SSF102114">
    <property type="entry name" value="Radical SAM enzymes"/>
    <property type="match status" value="1"/>
</dbReference>
<dbReference type="PROSITE" id="PS51918">
    <property type="entry name" value="RADICAL_SAM"/>
    <property type="match status" value="1"/>
</dbReference>
<dbReference type="EMBL" id="CP158367">
    <property type="protein sequence ID" value="XBX75727.1"/>
    <property type="molecule type" value="Genomic_DNA"/>
</dbReference>
<dbReference type="PANTHER" id="PTHR43409:SF4">
    <property type="entry name" value="RADICAL SAM SUPERFAMILY PROTEIN"/>
    <property type="match status" value="1"/>
</dbReference>
<evidence type="ECO:0000256" key="2">
    <source>
        <dbReference type="ARBA" id="ARBA00022691"/>
    </source>
</evidence>
<proteinExistence type="predicted"/>
<dbReference type="SFLD" id="SFLDG01095">
    <property type="entry name" value="Uncharacterised_Radical_SAM_Su"/>
    <property type="match status" value="1"/>
</dbReference>
<keyword evidence="5" id="KW-0411">Iron-sulfur</keyword>
<dbReference type="Gene3D" id="3.80.30.20">
    <property type="entry name" value="tm_1862 like domain"/>
    <property type="match status" value="1"/>
</dbReference>
<evidence type="ECO:0000313" key="7">
    <source>
        <dbReference type="EMBL" id="XBX75727.1"/>
    </source>
</evidence>
<feature type="domain" description="Radical SAM core" evidence="6">
    <location>
        <begin position="9"/>
        <end position="241"/>
    </location>
</feature>
<dbReference type="InterPro" id="IPR023404">
    <property type="entry name" value="rSAM_horseshoe"/>
</dbReference>
<dbReference type="CDD" id="cd01335">
    <property type="entry name" value="Radical_SAM"/>
    <property type="match status" value="1"/>
</dbReference>
<reference evidence="7" key="1">
    <citation type="journal article" date="2013" name="Extremophiles">
        <title>Proteinivorax tanatarense gen. nov., sp. nov., an anaerobic, haloalkaliphilic, proteolytic bacterium isolated from a decaying algal bloom, and proposal of Proteinivoraceae fam. nov.</title>
        <authorList>
            <person name="Kevbrin V."/>
            <person name="Boltyanskaya Y."/>
            <person name="Zhilina T."/>
            <person name="Kolganova T."/>
            <person name="Lavrentjeva E."/>
            <person name="Kuznetsov B."/>
        </authorList>
    </citation>
    <scope>NUCLEOTIDE SEQUENCE</scope>
    <source>
        <strain evidence="7">Z-910T</strain>
    </source>
</reference>
<dbReference type="RefSeq" id="WP_350344465.1">
    <property type="nucleotide sequence ID" value="NZ_CP158367.1"/>
</dbReference>
<dbReference type="InterPro" id="IPR051198">
    <property type="entry name" value="BchE-like"/>
</dbReference>
<dbReference type="SFLD" id="SFLDG01082">
    <property type="entry name" value="B12-binding_domain_containing"/>
    <property type="match status" value="1"/>
</dbReference>
<dbReference type="GO" id="GO:0003824">
    <property type="term" value="F:catalytic activity"/>
    <property type="evidence" value="ECO:0007669"/>
    <property type="project" value="InterPro"/>
</dbReference>
<dbReference type="InterPro" id="IPR006638">
    <property type="entry name" value="Elp3/MiaA/NifB-like_rSAM"/>
</dbReference>
<evidence type="ECO:0000256" key="5">
    <source>
        <dbReference type="ARBA" id="ARBA00023014"/>
    </source>
</evidence>
<keyword evidence="3" id="KW-0479">Metal-binding</keyword>
<dbReference type="GO" id="GO:0051536">
    <property type="term" value="F:iron-sulfur cluster binding"/>
    <property type="evidence" value="ECO:0007669"/>
    <property type="project" value="UniProtKB-KW"/>
</dbReference>
<comment type="cofactor">
    <cofactor evidence="1">
        <name>[4Fe-4S] cluster</name>
        <dbReference type="ChEBI" id="CHEBI:49883"/>
    </cofactor>
</comment>
<evidence type="ECO:0000256" key="3">
    <source>
        <dbReference type="ARBA" id="ARBA00022723"/>
    </source>
</evidence>
<dbReference type="Pfam" id="PF04055">
    <property type="entry name" value="Radical_SAM"/>
    <property type="match status" value="1"/>
</dbReference>
<name>A0AAU7VP75_9FIRM</name>
<keyword evidence="2" id="KW-0949">S-adenosyl-L-methionine</keyword>
<dbReference type="AlphaFoldDB" id="A0AAU7VP75"/>
<evidence type="ECO:0000256" key="1">
    <source>
        <dbReference type="ARBA" id="ARBA00001966"/>
    </source>
</evidence>
<dbReference type="SMART" id="SM00729">
    <property type="entry name" value="Elp3"/>
    <property type="match status" value="1"/>
</dbReference>
<gene>
    <name evidence="7" type="ORF">PRVXT_000881</name>
</gene>
<evidence type="ECO:0000256" key="4">
    <source>
        <dbReference type="ARBA" id="ARBA00023004"/>
    </source>
</evidence>
<reference evidence="7" key="2">
    <citation type="submission" date="2024-06" db="EMBL/GenBank/DDBJ databases">
        <authorList>
            <person name="Petrova K.O."/>
            <person name="Toshchakov S.V."/>
            <person name="Boltjanskaja Y.V."/>
            <person name="Kevbrin V."/>
        </authorList>
    </citation>
    <scope>NUCLEOTIDE SEQUENCE</scope>
    <source>
        <strain evidence="7">Z-910T</strain>
    </source>
</reference>
<dbReference type="GO" id="GO:0046872">
    <property type="term" value="F:metal ion binding"/>
    <property type="evidence" value="ECO:0007669"/>
    <property type="project" value="UniProtKB-KW"/>
</dbReference>
<sequence length="288" mass="32549">MLYDMPLYRPPSEAKSAIIQVTVGCSHNKCSFCSMYKEKRFTIKSEQEILYHINDVWANNKKAKRVFLADGNVLTLKTKKLLFILQEIKKKFSSIERISCYAGPKDILNKTEKELELLNHSGLDMFYLGVESGNDEVLKATNKGVNSAEMIEAGQKSVESGFVLSTMIISGLGGKAMFYDHAIDSAKVISKIKPHYFSVLTLMIEEGTELSKMVAEGRFEVLSPNQVIEEMSIIISNLDLNQTVFRANHPSNYFLLAGVLNKDKERLVGQLEQIKDSQSYRKESWRGL</sequence>
<dbReference type="InterPro" id="IPR058240">
    <property type="entry name" value="rSAM_sf"/>
</dbReference>
<dbReference type="SFLD" id="SFLDS00029">
    <property type="entry name" value="Radical_SAM"/>
    <property type="match status" value="1"/>
</dbReference>
<protein>
    <submittedName>
        <fullName evidence="7">Radical SAM protein</fullName>
    </submittedName>
</protein>
<accession>A0AAU7VP75</accession>
<dbReference type="PANTHER" id="PTHR43409">
    <property type="entry name" value="ANAEROBIC MAGNESIUM-PROTOPORPHYRIN IX MONOMETHYL ESTER CYCLASE-RELATED"/>
    <property type="match status" value="1"/>
</dbReference>
<organism evidence="7">
    <name type="scientific">Proteinivorax tanatarense</name>
    <dbReference type="NCBI Taxonomy" id="1260629"/>
    <lineage>
        <taxon>Bacteria</taxon>
        <taxon>Bacillati</taxon>
        <taxon>Bacillota</taxon>
        <taxon>Clostridia</taxon>
        <taxon>Eubacteriales</taxon>
        <taxon>Proteinivoracaceae</taxon>
        <taxon>Proteinivorax</taxon>
    </lineage>
</organism>